<protein>
    <submittedName>
        <fullName evidence="2">Uncharacterized protein</fullName>
    </submittedName>
</protein>
<accession>A0A7W6F938</accession>
<keyword evidence="4" id="KW-1185">Reference proteome</keyword>
<evidence type="ECO:0000313" key="2">
    <source>
        <dbReference type="EMBL" id="MBB3905089.1"/>
    </source>
</evidence>
<dbReference type="Proteomes" id="UP000517759">
    <property type="component" value="Unassembled WGS sequence"/>
</dbReference>
<comment type="caution">
    <text evidence="2">The sequence shown here is derived from an EMBL/GenBank/DDBJ whole genome shotgun (WGS) entry which is preliminary data.</text>
</comment>
<reference evidence="1" key="4">
    <citation type="submission" date="2023-01" db="EMBL/GenBank/DDBJ databases">
        <title>Draft genome sequence of Methylobacterium brachythecii strain NBRC 107710.</title>
        <authorList>
            <person name="Sun Q."/>
            <person name="Mori K."/>
        </authorList>
    </citation>
    <scope>NUCLEOTIDE SEQUENCE</scope>
    <source>
        <strain evidence="1">NBRC 107710</strain>
    </source>
</reference>
<evidence type="ECO:0000313" key="1">
    <source>
        <dbReference type="EMBL" id="GLS44404.1"/>
    </source>
</evidence>
<sequence>MLFGTSTRALLRRLGSVSLYRIGRETHLVSSRDPGELDPETVLGVLLSVFAVTCRRVSNDNHTERAA</sequence>
<dbReference type="Proteomes" id="UP001156881">
    <property type="component" value="Unassembled WGS sequence"/>
</dbReference>
<dbReference type="AlphaFoldDB" id="A0A7W6F938"/>
<reference evidence="2 3" key="3">
    <citation type="submission" date="2020-08" db="EMBL/GenBank/DDBJ databases">
        <title>Genomic Encyclopedia of Type Strains, Phase IV (KMG-IV): sequencing the most valuable type-strain genomes for metagenomic binning, comparative biology and taxonomic classification.</title>
        <authorList>
            <person name="Goeker M."/>
        </authorList>
    </citation>
    <scope>NUCLEOTIDE SEQUENCE [LARGE SCALE GENOMIC DNA]</scope>
    <source>
        <strain evidence="2 3">DSM 24105</strain>
    </source>
</reference>
<proteinExistence type="predicted"/>
<evidence type="ECO:0000313" key="3">
    <source>
        <dbReference type="Proteomes" id="UP000517759"/>
    </source>
</evidence>
<evidence type="ECO:0000313" key="4">
    <source>
        <dbReference type="Proteomes" id="UP001156881"/>
    </source>
</evidence>
<dbReference type="EMBL" id="BSPG01000011">
    <property type="protein sequence ID" value="GLS44404.1"/>
    <property type="molecule type" value="Genomic_DNA"/>
</dbReference>
<organism evidence="2 3">
    <name type="scientific">Methylobacterium brachythecii</name>
    <dbReference type="NCBI Taxonomy" id="1176177"/>
    <lineage>
        <taxon>Bacteria</taxon>
        <taxon>Pseudomonadati</taxon>
        <taxon>Pseudomonadota</taxon>
        <taxon>Alphaproteobacteria</taxon>
        <taxon>Hyphomicrobiales</taxon>
        <taxon>Methylobacteriaceae</taxon>
        <taxon>Methylobacterium</taxon>
    </lineage>
</organism>
<dbReference type="RefSeq" id="WP_183511001.1">
    <property type="nucleotide sequence ID" value="NZ_BSPG01000011.1"/>
</dbReference>
<reference evidence="4" key="2">
    <citation type="journal article" date="2019" name="Int. J. Syst. Evol. Microbiol.">
        <title>The Global Catalogue of Microorganisms (GCM) 10K type strain sequencing project: providing services to taxonomists for standard genome sequencing and annotation.</title>
        <authorList>
            <consortium name="The Broad Institute Genomics Platform"/>
            <consortium name="The Broad Institute Genome Sequencing Center for Infectious Disease"/>
            <person name="Wu L."/>
            <person name="Ma J."/>
        </authorList>
    </citation>
    <scope>NUCLEOTIDE SEQUENCE [LARGE SCALE GENOMIC DNA]</scope>
    <source>
        <strain evidence="4">NBRC 107710</strain>
    </source>
</reference>
<gene>
    <name evidence="1" type="ORF">GCM10007884_23920</name>
    <name evidence="2" type="ORF">GGR33_004617</name>
</gene>
<name>A0A7W6F938_9HYPH</name>
<reference evidence="1" key="1">
    <citation type="journal article" date="2014" name="Int. J. Syst. Evol. Microbiol.">
        <title>Complete genome of a new Firmicutes species belonging to the dominant human colonic microbiota ('Ruminococcus bicirculans') reveals two chromosomes and a selective capacity to utilize plant glucans.</title>
        <authorList>
            <consortium name="NISC Comparative Sequencing Program"/>
            <person name="Wegmann U."/>
            <person name="Louis P."/>
            <person name="Goesmann A."/>
            <person name="Henrissat B."/>
            <person name="Duncan S.H."/>
            <person name="Flint H.J."/>
        </authorList>
    </citation>
    <scope>NUCLEOTIDE SEQUENCE</scope>
    <source>
        <strain evidence="1">NBRC 107710</strain>
    </source>
</reference>
<dbReference type="EMBL" id="JACIDN010000010">
    <property type="protein sequence ID" value="MBB3905089.1"/>
    <property type="molecule type" value="Genomic_DNA"/>
</dbReference>